<proteinExistence type="predicted"/>
<evidence type="ECO:0000313" key="2">
    <source>
        <dbReference type="EMBL" id="KAK5172590.1"/>
    </source>
</evidence>
<evidence type="ECO:0000313" key="3">
    <source>
        <dbReference type="Proteomes" id="UP001337655"/>
    </source>
</evidence>
<sequence length="151" mass="17701">MSMLRLAALAHGAKHTGRISRDPLIRQLCKDKIQKPSRPETDRLYWQSEQKAGRIIGSSRNLKRIKMPEHMDMDPVTWTKELLARRAAFPAEHAASEEYKERRDFRKFELIYSKDLEAYEAMVARRMAERARRGLDRHQGQRRSPGTVNNE</sequence>
<evidence type="ECO:0000256" key="1">
    <source>
        <dbReference type="SAM" id="MobiDB-lite"/>
    </source>
</evidence>
<feature type="compositionally biased region" description="Polar residues" evidence="1">
    <location>
        <begin position="142"/>
        <end position="151"/>
    </location>
</feature>
<dbReference type="GeneID" id="89924057"/>
<name>A0AAV9PJU3_9PEZI</name>
<gene>
    <name evidence="2" type="ORF">LTR77_002710</name>
</gene>
<dbReference type="RefSeq" id="XP_064661308.1">
    <property type="nucleotide sequence ID" value="XM_064799969.1"/>
</dbReference>
<accession>A0AAV9PJU3</accession>
<protein>
    <submittedName>
        <fullName evidence="2">Uncharacterized protein</fullName>
    </submittedName>
</protein>
<dbReference type="Proteomes" id="UP001337655">
    <property type="component" value="Unassembled WGS sequence"/>
</dbReference>
<dbReference type="EMBL" id="JAVRRT010000004">
    <property type="protein sequence ID" value="KAK5172590.1"/>
    <property type="molecule type" value="Genomic_DNA"/>
</dbReference>
<organism evidence="2 3">
    <name type="scientific">Saxophila tyrrhenica</name>
    <dbReference type="NCBI Taxonomy" id="1690608"/>
    <lineage>
        <taxon>Eukaryota</taxon>
        <taxon>Fungi</taxon>
        <taxon>Dikarya</taxon>
        <taxon>Ascomycota</taxon>
        <taxon>Pezizomycotina</taxon>
        <taxon>Dothideomycetes</taxon>
        <taxon>Dothideomycetidae</taxon>
        <taxon>Mycosphaerellales</taxon>
        <taxon>Extremaceae</taxon>
        <taxon>Saxophila</taxon>
    </lineage>
</organism>
<feature type="region of interest" description="Disordered" evidence="1">
    <location>
        <begin position="128"/>
        <end position="151"/>
    </location>
</feature>
<comment type="caution">
    <text evidence="2">The sequence shown here is derived from an EMBL/GenBank/DDBJ whole genome shotgun (WGS) entry which is preliminary data.</text>
</comment>
<dbReference type="AlphaFoldDB" id="A0AAV9PJU3"/>
<reference evidence="2 3" key="1">
    <citation type="submission" date="2023-08" db="EMBL/GenBank/DDBJ databases">
        <title>Black Yeasts Isolated from many extreme environments.</title>
        <authorList>
            <person name="Coleine C."/>
            <person name="Stajich J.E."/>
            <person name="Selbmann L."/>
        </authorList>
    </citation>
    <scope>NUCLEOTIDE SEQUENCE [LARGE SCALE GENOMIC DNA]</scope>
    <source>
        <strain evidence="2 3">CCFEE 5935</strain>
    </source>
</reference>
<keyword evidence="3" id="KW-1185">Reference proteome</keyword>
<feature type="compositionally biased region" description="Basic and acidic residues" evidence="1">
    <location>
        <begin position="128"/>
        <end position="139"/>
    </location>
</feature>